<protein>
    <submittedName>
        <fullName evidence="2">Uncharacterized protein</fullName>
    </submittedName>
</protein>
<sequence>MELAVKNNTNTKNTEVNVNTNITVPKEVVTEAGTVKATVQNNNTWQSVVNSPWDLSILLFFIVSAFLYGFSLGRDRIIVILVSIYMSLAVVEALPNFVLNINFNQNFAFQITAFIAMFVVLFFFISRSAILRTIGSELSDGKWYQTIVFSILHVGLLISVTMSFLPAEIMNRFTPFTQQIFTGEWQRFAWIAAPILMMIIFGSRKQEED</sequence>
<keyword evidence="1" id="KW-0472">Membrane</keyword>
<accession>A0A1G2BIT3</accession>
<feature type="transmembrane region" description="Helical" evidence="1">
    <location>
        <begin position="53"/>
        <end position="70"/>
    </location>
</feature>
<dbReference type="AlphaFoldDB" id="A0A1G2BIT3"/>
<reference evidence="2 3" key="1">
    <citation type="journal article" date="2016" name="Nat. Commun.">
        <title>Thousands of microbial genomes shed light on interconnected biogeochemical processes in an aquifer system.</title>
        <authorList>
            <person name="Anantharaman K."/>
            <person name="Brown C.T."/>
            <person name="Hug L.A."/>
            <person name="Sharon I."/>
            <person name="Castelle C.J."/>
            <person name="Probst A.J."/>
            <person name="Thomas B.C."/>
            <person name="Singh A."/>
            <person name="Wilkins M.J."/>
            <person name="Karaoz U."/>
            <person name="Brodie E.L."/>
            <person name="Williams K.H."/>
            <person name="Hubbard S.S."/>
            <person name="Banfield J.F."/>
        </authorList>
    </citation>
    <scope>NUCLEOTIDE SEQUENCE [LARGE SCALE GENOMIC DNA]</scope>
</reference>
<evidence type="ECO:0000313" key="2">
    <source>
        <dbReference type="EMBL" id="OGY88137.1"/>
    </source>
</evidence>
<feature type="transmembrane region" description="Helical" evidence="1">
    <location>
        <begin position="146"/>
        <end position="165"/>
    </location>
</feature>
<proteinExistence type="predicted"/>
<name>A0A1G2BIT3_9BACT</name>
<keyword evidence="1" id="KW-1133">Transmembrane helix</keyword>
<organism evidence="2 3">
    <name type="scientific">Candidatus Kerfeldbacteria bacterium RIFOXYB2_FULL_38_14</name>
    <dbReference type="NCBI Taxonomy" id="1798547"/>
    <lineage>
        <taxon>Bacteria</taxon>
        <taxon>Candidatus Kerfeldiibacteriota</taxon>
    </lineage>
</organism>
<evidence type="ECO:0000313" key="3">
    <source>
        <dbReference type="Proteomes" id="UP000176420"/>
    </source>
</evidence>
<dbReference type="Proteomes" id="UP000176420">
    <property type="component" value="Unassembled WGS sequence"/>
</dbReference>
<feature type="transmembrane region" description="Helical" evidence="1">
    <location>
        <begin position="107"/>
        <end position="125"/>
    </location>
</feature>
<feature type="transmembrane region" description="Helical" evidence="1">
    <location>
        <begin position="77"/>
        <end position="95"/>
    </location>
</feature>
<gene>
    <name evidence="2" type="ORF">A2319_01775</name>
</gene>
<feature type="transmembrane region" description="Helical" evidence="1">
    <location>
        <begin position="185"/>
        <end position="203"/>
    </location>
</feature>
<keyword evidence="1" id="KW-0812">Transmembrane</keyword>
<dbReference type="EMBL" id="MHKI01000004">
    <property type="protein sequence ID" value="OGY88137.1"/>
    <property type="molecule type" value="Genomic_DNA"/>
</dbReference>
<comment type="caution">
    <text evidence="2">The sequence shown here is derived from an EMBL/GenBank/DDBJ whole genome shotgun (WGS) entry which is preliminary data.</text>
</comment>
<evidence type="ECO:0000256" key="1">
    <source>
        <dbReference type="SAM" id="Phobius"/>
    </source>
</evidence>